<evidence type="ECO:0000256" key="5">
    <source>
        <dbReference type="ARBA" id="ARBA00023157"/>
    </source>
</evidence>
<evidence type="ECO:0000256" key="1">
    <source>
        <dbReference type="ARBA" id="ARBA00004418"/>
    </source>
</evidence>
<feature type="domain" description="Disulphide bond isomerase DsbC/G N-terminal" evidence="8">
    <location>
        <begin position="24"/>
        <end position="90"/>
    </location>
</feature>
<dbReference type="InterPro" id="IPR036249">
    <property type="entry name" value="Thioredoxin-like_sf"/>
</dbReference>
<evidence type="ECO:0000313" key="11">
    <source>
        <dbReference type="Proteomes" id="UP000541636"/>
    </source>
</evidence>
<dbReference type="Gene3D" id="3.10.450.70">
    <property type="entry name" value="Disulphide bond isomerase, DsbC/G, N-terminal"/>
    <property type="match status" value="1"/>
</dbReference>
<keyword evidence="3 7" id="KW-0732">Signal</keyword>
<dbReference type="AlphaFoldDB" id="A0A846ZK99"/>
<accession>A0A846ZK99</accession>
<evidence type="ECO:0000256" key="4">
    <source>
        <dbReference type="ARBA" id="ARBA00022764"/>
    </source>
</evidence>
<organism evidence="10 11">
    <name type="scientific">Oleiagrimonas citrea</name>
    <dbReference type="NCBI Taxonomy" id="1665687"/>
    <lineage>
        <taxon>Bacteria</taxon>
        <taxon>Pseudomonadati</taxon>
        <taxon>Pseudomonadota</taxon>
        <taxon>Gammaproteobacteria</taxon>
        <taxon>Lysobacterales</taxon>
        <taxon>Rhodanobacteraceae</taxon>
        <taxon>Oleiagrimonas</taxon>
    </lineage>
</organism>
<evidence type="ECO:0000259" key="8">
    <source>
        <dbReference type="Pfam" id="PF10411"/>
    </source>
</evidence>
<dbReference type="SUPFAM" id="SSF54423">
    <property type="entry name" value="DsbC/DsbG N-terminal domain-like"/>
    <property type="match status" value="1"/>
</dbReference>
<evidence type="ECO:0000256" key="6">
    <source>
        <dbReference type="ARBA" id="ARBA00023284"/>
    </source>
</evidence>
<proteinExistence type="inferred from homology"/>
<dbReference type="InterPro" id="IPR012336">
    <property type="entry name" value="Thioredoxin-like_fold"/>
</dbReference>
<sequence>MVRKILVVAFFLSSFAAIAAAPASGPATKVVAHALARLAPDAKPTHVEPAPMPGFYQALVHGKIIYVSTDGKYVMAGQLFDADQSRNLTEANMKAIRRQALATVPASDRVIYAPPHPKYTVTVFTDLDCGYCRVFHQHMAAYNAEGIAVQYLFWPRSGLKAVPSGRDTPSYAKAVSVWCAKDRKKAFTEAKAGESIKSATCPNPVAREYHLGQRIGVDGTPTIIAEDGSVIGGYLNPRQLLQAVRMVRIQQTPAGTDPKAAAQR</sequence>
<evidence type="ECO:0000256" key="7">
    <source>
        <dbReference type="RuleBase" id="RU364038"/>
    </source>
</evidence>
<evidence type="ECO:0000259" key="9">
    <source>
        <dbReference type="Pfam" id="PF13098"/>
    </source>
</evidence>
<gene>
    <name evidence="10" type="ORF">HF690_04490</name>
</gene>
<dbReference type="RefSeq" id="WP_168608605.1">
    <property type="nucleotide sequence ID" value="NZ_JAAZQD010000002.1"/>
</dbReference>
<dbReference type="SUPFAM" id="SSF52833">
    <property type="entry name" value="Thioredoxin-like"/>
    <property type="match status" value="1"/>
</dbReference>
<feature type="signal peptide" evidence="7">
    <location>
        <begin position="1"/>
        <end position="19"/>
    </location>
</feature>
<keyword evidence="4 7" id="KW-0574">Periplasm</keyword>
<evidence type="ECO:0000256" key="2">
    <source>
        <dbReference type="ARBA" id="ARBA00009813"/>
    </source>
</evidence>
<comment type="similarity">
    <text evidence="2 7">Belongs to the thioredoxin family. DsbC subfamily.</text>
</comment>
<dbReference type="PANTHER" id="PTHR35272:SF3">
    <property type="entry name" value="THIOL:DISULFIDE INTERCHANGE PROTEIN DSBC"/>
    <property type="match status" value="1"/>
</dbReference>
<feature type="chain" id="PRO_5033094427" description="Thiol:disulfide interchange protein" evidence="7">
    <location>
        <begin position="20"/>
        <end position="264"/>
    </location>
</feature>
<dbReference type="InterPro" id="IPR051470">
    <property type="entry name" value="Thiol:disulfide_interchange"/>
</dbReference>
<dbReference type="GO" id="GO:0042597">
    <property type="term" value="C:periplasmic space"/>
    <property type="evidence" value="ECO:0007669"/>
    <property type="project" value="UniProtKB-SubCell"/>
</dbReference>
<comment type="caution">
    <text evidence="10">The sequence shown here is derived from an EMBL/GenBank/DDBJ whole genome shotgun (WGS) entry which is preliminary data.</text>
</comment>
<feature type="domain" description="Thioredoxin-like fold" evidence="9">
    <location>
        <begin position="116"/>
        <end position="243"/>
    </location>
</feature>
<dbReference type="Pfam" id="PF10411">
    <property type="entry name" value="DsbC_N"/>
    <property type="match status" value="1"/>
</dbReference>
<protein>
    <recommendedName>
        <fullName evidence="7">Thiol:disulfide interchange protein</fullName>
    </recommendedName>
</protein>
<dbReference type="InterPro" id="IPR033954">
    <property type="entry name" value="DiS-bond_Isoase_DsbC/G"/>
</dbReference>
<dbReference type="InterPro" id="IPR018950">
    <property type="entry name" value="DiS-bond_isomerase_DsbC/G_N"/>
</dbReference>
<evidence type="ECO:0000256" key="3">
    <source>
        <dbReference type="ARBA" id="ARBA00022729"/>
    </source>
</evidence>
<reference evidence="10 11" key="1">
    <citation type="journal article" date="2017" name="Int. J. Syst. Evol. Microbiol.">
        <title>Oleiagrimonas citrea sp. nov., a marine bacterium isolated from tidal flat sediment and emended description of the genus Oleiagrimonas Fang et al. 2015 and Oleiagrimonas soli.</title>
        <authorList>
            <person name="Yang S.H."/>
            <person name="Seo H.S."/>
            <person name="Seong C.N."/>
            <person name="Kwon K.K."/>
        </authorList>
    </citation>
    <scope>NUCLEOTIDE SEQUENCE [LARGE SCALE GENOMIC DNA]</scope>
    <source>
        <strain evidence="10 11">MEBiC09124</strain>
    </source>
</reference>
<dbReference type="EMBL" id="JAAZQD010000002">
    <property type="protein sequence ID" value="NKZ38212.1"/>
    <property type="molecule type" value="Genomic_DNA"/>
</dbReference>
<dbReference type="InterPro" id="IPR009094">
    <property type="entry name" value="DiS-bond_isomerase_DsbC/G_N_sf"/>
</dbReference>
<dbReference type="Proteomes" id="UP000541636">
    <property type="component" value="Unassembled WGS sequence"/>
</dbReference>
<name>A0A846ZK99_9GAMM</name>
<dbReference type="Pfam" id="PF13098">
    <property type="entry name" value="Thioredoxin_2"/>
    <property type="match status" value="1"/>
</dbReference>
<comment type="subcellular location">
    <subcellularLocation>
        <location evidence="1 7">Periplasm</location>
    </subcellularLocation>
</comment>
<dbReference type="CDD" id="cd03020">
    <property type="entry name" value="DsbA_DsbC_DsbG"/>
    <property type="match status" value="1"/>
</dbReference>
<evidence type="ECO:0000313" key="10">
    <source>
        <dbReference type="EMBL" id="NKZ38212.1"/>
    </source>
</evidence>
<dbReference type="PANTHER" id="PTHR35272">
    <property type="entry name" value="THIOL:DISULFIDE INTERCHANGE PROTEIN DSBC-RELATED"/>
    <property type="match status" value="1"/>
</dbReference>
<dbReference type="Gene3D" id="3.40.30.10">
    <property type="entry name" value="Glutaredoxin"/>
    <property type="match status" value="1"/>
</dbReference>
<comment type="function">
    <text evidence="7">Required for disulfide bond formation in some periplasmic proteins. Acts by transferring its disulfide bond to other proteins and is reduced in the process.</text>
</comment>
<keyword evidence="6 7" id="KW-0676">Redox-active center</keyword>
<keyword evidence="11" id="KW-1185">Reference proteome</keyword>
<keyword evidence="5" id="KW-1015">Disulfide bond</keyword>